<dbReference type="AlphaFoldDB" id="M8D3S1"/>
<name>M8D3S1_AEGTA</name>
<dbReference type="Gene3D" id="3.40.395.10">
    <property type="entry name" value="Adenoviral Proteinase, Chain A"/>
    <property type="match status" value="1"/>
</dbReference>
<dbReference type="SUPFAM" id="SSF54001">
    <property type="entry name" value="Cysteine proteinases"/>
    <property type="match status" value="1"/>
</dbReference>
<evidence type="ECO:0000313" key="2">
    <source>
        <dbReference type="EnsemblPlants" id="EMT30921"/>
    </source>
</evidence>
<reference evidence="2" key="1">
    <citation type="submission" date="2015-06" db="UniProtKB">
        <authorList>
            <consortium name="EnsemblPlants"/>
        </authorList>
    </citation>
    <scope>IDENTIFICATION</scope>
</reference>
<feature type="compositionally biased region" description="Basic and acidic residues" evidence="1">
    <location>
        <begin position="224"/>
        <end position="235"/>
    </location>
</feature>
<organism evidence="2">
    <name type="scientific">Aegilops tauschii</name>
    <name type="common">Tausch's goatgrass</name>
    <name type="synonym">Aegilops squarrosa</name>
    <dbReference type="NCBI Taxonomy" id="37682"/>
    <lineage>
        <taxon>Eukaryota</taxon>
        <taxon>Viridiplantae</taxon>
        <taxon>Streptophyta</taxon>
        <taxon>Embryophyta</taxon>
        <taxon>Tracheophyta</taxon>
        <taxon>Spermatophyta</taxon>
        <taxon>Magnoliopsida</taxon>
        <taxon>Liliopsida</taxon>
        <taxon>Poales</taxon>
        <taxon>Poaceae</taxon>
        <taxon>BOP clade</taxon>
        <taxon>Pooideae</taxon>
        <taxon>Triticodae</taxon>
        <taxon>Triticeae</taxon>
        <taxon>Triticinae</taxon>
        <taxon>Aegilops</taxon>
    </lineage>
</organism>
<proteinExistence type="predicted"/>
<feature type="region of interest" description="Disordered" evidence="1">
    <location>
        <begin position="221"/>
        <end position="251"/>
    </location>
</feature>
<evidence type="ECO:0008006" key="3">
    <source>
        <dbReference type="Google" id="ProtNLM"/>
    </source>
</evidence>
<dbReference type="EnsemblPlants" id="EMT30921">
    <property type="protein sequence ID" value="EMT30921"/>
    <property type="gene ID" value="F775_01127"/>
</dbReference>
<accession>M8D3S1</accession>
<protein>
    <recommendedName>
        <fullName evidence="3">Ubiquitin-like protease family profile domain-containing protein</fullName>
    </recommendedName>
</protein>
<evidence type="ECO:0000256" key="1">
    <source>
        <dbReference type="SAM" id="MobiDB-lite"/>
    </source>
</evidence>
<dbReference type="InterPro" id="IPR038765">
    <property type="entry name" value="Papain-like_cys_pep_sf"/>
</dbReference>
<sequence>MTNVHILQFWFWEKRRLDRLDRTIDYSKRDRPLVQYWDELKVRKVCAIFDKHGLQAGETVHDLKEPWDVPRSPTPELFDELPPTDSKLVMKLHDLVCRVRTDLMEQHLQTRVQMLRKFRHLEQENANLRNWLYANQNGNAPMQDYWSRPEYKYNDSDKFVASPLHGRDLASDFDGAQDDITSEQNFQGAQDDITTDKNLQGAQDDITTDKNLQGAQDDITSVQKEFERDDARKSDGTGGSTMTVQKKRQRKSTFANNEDFIYFDEPKQTKRGKKTPKDMSTPITGTDDALDEKIVEEVIDYVNTSPSSKVLVQIDEIHLYRADLRCLTAQTFQNSTDGWLQCKILDAAITWVRHMRPNPDVRADGNIFLERASVSSVLVKDGSVPSYTHALRNKTSTSTYGKKYLSHDMVSLPVNMMNKHCMSCGLFAVKNMEKFTGNNLDGAYTTDDIPGFMKQLTALLVESPLNMKGRRNGED</sequence>